<comment type="caution">
    <text evidence="12">The sequence shown here is derived from an EMBL/GenBank/DDBJ whole genome shotgun (WGS) entry which is preliminary data.</text>
</comment>
<dbReference type="SUPFAM" id="SSF103473">
    <property type="entry name" value="MFS general substrate transporter"/>
    <property type="match status" value="1"/>
</dbReference>
<dbReference type="PROSITE" id="PS50850">
    <property type="entry name" value="MFS"/>
    <property type="match status" value="1"/>
</dbReference>
<dbReference type="GO" id="GO:0008270">
    <property type="term" value="F:zinc ion binding"/>
    <property type="evidence" value="ECO:0007669"/>
    <property type="project" value="InterPro"/>
</dbReference>
<evidence type="ECO:0000256" key="6">
    <source>
        <dbReference type="ARBA" id="ARBA00023242"/>
    </source>
</evidence>
<feature type="domain" description="Zn(2)-C6 fungal-type" evidence="10">
    <location>
        <begin position="585"/>
        <end position="615"/>
    </location>
</feature>
<evidence type="ECO:0000313" key="12">
    <source>
        <dbReference type="EMBL" id="KAF5255873.1"/>
    </source>
</evidence>
<dbReference type="GO" id="GO:0000981">
    <property type="term" value="F:DNA-binding transcription factor activity, RNA polymerase II-specific"/>
    <property type="evidence" value="ECO:0007669"/>
    <property type="project" value="InterPro"/>
</dbReference>
<dbReference type="AlphaFoldDB" id="A0A8H5ED12"/>
<keyword evidence="7" id="KW-0175">Coiled coil</keyword>
<feature type="transmembrane region" description="Helical" evidence="9">
    <location>
        <begin position="462"/>
        <end position="484"/>
    </location>
</feature>
<feature type="transmembrane region" description="Helical" evidence="9">
    <location>
        <begin position="294"/>
        <end position="313"/>
    </location>
</feature>
<evidence type="ECO:0000259" key="10">
    <source>
        <dbReference type="PROSITE" id="PS50048"/>
    </source>
</evidence>
<dbReference type="InterPro" id="IPR021833">
    <property type="entry name" value="DUF3425"/>
</dbReference>
<dbReference type="Pfam" id="PF07690">
    <property type="entry name" value="MFS_1"/>
    <property type="match status" value="1"/>
</dbReference>
<feature type="transmembrane region" description="Helical" evidence="9">
    <location>
        <begin position="263"/>
        <end position="282"/>
    </location>
</feature>
<dbReference type="CDD" id="cd00067">
    <property type="entry name" value="GAL4"/>
    <property type="match status" value="1"/>
</dbReference>
<keyword evidence="6" id="KW-0539">Nucleus</keyword>
<name>A0A8H5ED12_FUSOX</name>
<reference evidence="12" key="1">
    <citation type="submission" date="2020-02" db="EMBL/GenBank/DDBJ databases">
        <title>Identification and distribution of gene clusters putatively required for synthesis of sphingolipid metabolism inhibitors in phylogenetically diverse species of the filamentous fungus Fusarium.</title>
        <authorList>
            <person name="Kim H.-S."/>
            <person name="Busman M."/>
            <person name="Brown D.W."/>
            <person name="Divon H."/>
            <person name="Uhlig S."/>
            <person name="Proctor R.H."/>
        </authorList>
    </citation>
    <scope>NUCLEOTIDE SEQUENCE [LARGE SCALE GENOMIC DNA]</scope>
    <source>
        <strain evidence="12">NRRL 39464</strain>
    </source>
</reference>
<feature type="transmembrane region" description="Helical" evidence="9">
    <location>
        <begin position="370"/>
        <end position="391"/>
    </location>
</feature>
<feature type="transmembrane region" description="Helical" evidence="9">
    <location>
        <begin position="424"/>
        <end position="442"/>
    </location>
</feature>
<evidence type="ECO:0000256" key="4">
    <source>
        <dbReference type="ARBA" id="ARBA00023136"/>
    </source>
</evidence>
<evidence type="ECO:0000256" key="2">
    <source>
        <dbReference type="ARBA" id="ARBA00022692"/>
    </source>
</evidence>
<sequence>MGSEVLTERPLANPAAIELNENTQQSRPTSTLEIEEPRDDEENIVYPTGPKLWSTMASMAIACFLSGLDLTIVAVAVPSITDEFQTIADIALTLLQRHDPQRLCLLVNPQSPSTTPTNVPSFGQIYTLFSIKAVFLIGIATFELGSLICTLAPSSAIFILGRAVSGLGRGAINGGLFKLLRQCFPLSKQAITNSFFGSIQSVGLITAPTIGGALIDTFSWRACFGVNLPLGVVCLVLTAYGVHEQPPRNDAPVLTLKEKVKKVDFFGTLLAVPAITFLLMALQWGGTKFGWGSWQIILPLVVCALLFVAFGYLQYRQGDNALLPPRILRQRSIIAGMWYGACCEGVLAVTEYYMSIYFQGVRGYTPTKAGLLALPMVGGLAIAFIISGVGITWIGYYYPFMLATSVLTPIASGLLTTLDLEEQIAKAVGLLTFLGLAVGLGLQGPQVALQAVLPIEDVSLGGAVITFGSGMGSALWICASATLFQDRLSKEIQDAAPGTNTTHIQEAGLSKLRESIGPDRLKSVLSGYENAVVQTLYIPLALALLSIVGAVAMERKAAPVKEGTTPPRTLIERAVSKRSGIIKSACWECRKRKAKCNGQKPVCINCSKYDRECVYDSDIMESRVKGLQQANQKLEDELAAAKLLMRQMANGSAQLRSAVSELLEEDKQPSEITELLKNDEYANDKMDEADSGRLSSTLKDPILRDVANGTSHLFPVEKFESFSADSSSMKQESSPDTDPRIAMESAAGVTYTTNPSTISTPNYTSTETLIHYTQTSTPSFTDSAESIPFYSSQLPYSQSSIISTNNSLPDELPTLTHQPDNERIIAQQTEHTSLFFQPLFNHNDYYLSTSITTPVPQETQDIDSATLSVGDEYPESTHANFPAELSSRVRVAEEELQDRELRIYPNYENNFGNLRLSNSIRANGYPRHIQDAQIRNIFVPSWAATTLNTELDPGDMSNAFGDIYQKTTSLLRKGEPFNRVIGDHPNIAALYDQDQFDRSCLLSQWAARMVHSVKCQGYDFTCFASMNVFWYMMRWMIYPSPETYAAMPEWIRPTTNQLFTPHISMADFVLWPAFRDLVVQFPQLQERMAWLADMSMYIRCEWPYALEDALKPDPVNGTIDLVDLAKEHIWNLGSWSVGPSFRKFVANADAYLQIRNGQ</sequence>
<keyword evidence="5" id="KW-0325">Glycoprotein</keyword>
<dbReference type="PROSITE" id="PS50048">
    <property type="entry name" value="ZN2_CY6_FUNGAL_2"/>
    <property type="match status" value="1"/>
</dbReference>
<proteinExistence type="predicted"/>
<feature type="transmembrane region" description="Helical" evidence="9">
    <location>
        <begin position="133"/>
        <end position="160"/>
    </location>
</feature>
<feature type="transmembrane region" description="Helical" evidence="9">
    <location>
        <begin position="56"/>
        <end position="77"/>
    </location>
</feature>
<evidence type="ECO:0000256" key="1">
    <source>
        <dbReference type="ARBA" id="ARBA00004141"/>
    </source>
</evidence>
<dbReference type="InterPro" id="IPR001138">
    <property type="entry name" value="Zn2Cys6_DnaBD"/>
</dbReference>
<dbReference type="Proteomes" id="UP000558688">
    <property type="component" value="Unassembled WGS sequence"/>
</dbReference>
<feature type="transmembrane region" description="Helical" evidence="9">
    <location>
        <begin position="531"/>
        <end position="553"/>
    </location>
</feature>
<evidence type="ECO:0000256" key="8">
    <source>
        <dbReference type="SAM" id="MobiDB-lite"/>
    </source>
</evidence>
<feature type="transmembrane region" description="Helical" evidence="9">
    <location>
        <begin position="222"/>
        <end position="243"/>
    </location>
</feature>
<protein>
    <recommendedName>
        <fullName evidence="14">Major facilitator superfamily (MFS) profile domain-containing protein</fullName>
    </recommendedName>
</protein>
<gene>
    <name evidence="12" type="ORF">FOXYS1_13686</name>
</gene>
<dbReference type="InterPro" id="IPR036864">
    <property type="entry name" value="Zn2-C6_fun-type_DNA-bd_sf"/>
</dbReference>
<evidence type="ECO:0000313" key="13">
    <source>
        <dbReference type="Proteomes" id="UP000558688"/>
    </source>
</evidence>
<dbReference type="InterPro" id="IPR011701">
    <property type="entry name" value="MFS"/>
</dbReference>
<dbReference type="Pfam" id="PF11905">
    <property type="entry name" value="DUF3425"/>
    <property type="match status" value="1"/>
</dbReference>
<dbReference type="SMART" id="SM00066">
    <property type="entry name" value="GAL4"/>
    <property type="match status" value="1"/>
</dbReference>
<evidence type="ECO:0000256" key="5">
    <source>
        <dbReference type="ARBA" id="ARBA00023180"/>
    </source>
</evidence>
<evidence type="ECO:0000256" key="7">
    <source>
        <dbReference type="SAM" id="Coils"/>
    </source>
</evidence>
<dbReference type="InterPro" id="IPR020846">
    <property type="entry name" value="MFS_dom"/>
</dbReference>
<dbReference type="EMBL" id="JAAFOW010002936">
    <property type="protein sequence ID" value="KAF5255873.1"/>
    <property type="molecule type" value="Genomic_DNA"/>
</dbReference>
<comment type="subcellular location">
    <subcellularLocation>
        <location evidence="1">Membrane</location>
        <topology evidence="1">Multi-pass membrane protein</topology>
    </subcellularLocation>
</comment>
<evidence type="ECO:0000259" key="11">
    <source>
        <dbReference type="PROSITE" id="PS50850"/>
    </source>
</evidence>
<feature type="transmembrane region" description="Helical" evidence="9">
    <location>
        <begin position="195"/>
        <end position="215"/>
    </location>
</feature>
<dbReference type="GO" id="GO:0005886">
    <property type="term" value="C:plasma membrane"/>
    <property type="evidence" value="ECO:0007669"/>
    <property type="project" value="TreeGrafter"/>
</dbReference>
<dbReference type="PANTHER" id="PTHR23501">
    <property type="entry name" value="MAJOR FACILITATOR SUPERFAMILY"/>
    <property type="match status" value="1"/>
</dbReference>
<feature type="coiled-coil region" evidence="7">
    <location>
        <begin position="617"/>
        <end position="651"/>
    </location>
</feature>
<feature type="transmembrane region" description="Helical" evidence="9">
    <location>
        <begin position="333"/>
        <end position="358"/>
    </location>
</feature>
<dbReference type="PANTHER" id="PTHR23501:SF199">
    <property type="entry name" value="MFS EFFLUX TRANSPORTER INPD-RELATED"/>
    <property type="match status" value="1"/>
</dbReference>
<evidence type="ECO:0008006" key="14">
    <source>
        <dbReference type="Google" id="ProtNLM"/>
    </source>
</evidence>
<dbReference type="InterPro" id="IPR036259">
    <property type="entry name" value="MFS_trans_sf"/>
</dbReference>
<dbReference type="SUPFAM" id="SSF57701">
    <property type="entry name" value="Zn2/Cys6 DNA-binding domain"/>
    <property type="match status" value="1"/>
</dbReference>
<feature type="domain" description="Major facilitator superfamily (MFS) profile" evidence="11">
    <location>
        <begin position="55"/>
        <end position="558"/>
    </location>
</feature>
<organism evidence="12 13">
    <name type="scientific">Fusarium oxysporum</name>
    <name type="common">Fusarium vascular wilt</name>
    <dbReference type="NCBI Taxonomy" id="5507"/>
    <lineage>
        <taxon>Eukaryota</taxon>
        <taxon>Fungi</taxon>
        <taxon>Dikarya</taxon>
        <taxon>Ascomycota</taxon>
        <taxon>Pezizomycotina</taxon>
        <taxon>Sordariomycetes</taxon>
        <taxon>Hypocreomycetidae</taxon>
        <taxon>Hypocreales</taxon>
        <taxon>Nectriaceae</taxon>
        <taxon>Fusarium</taxon>
        <taxon>Fusarium oxysporum species complex</taxon>
    </lineage>
</organism>
<feature type="compositionally biased region" description="Polar residues" evidence="8">
    <location>
        <begin position="20"/>
        <end position="32"/>
    </location>
</feature>
<keyword evidence="2 9" id="KW-0812">Transmembrane</keyword>
<evidence type="ECO:0000256" key="9">
    <source>
        <dbReference type="SAM" id="Phobius"/>
    </source>
</evidence>
<feature type="compositionally biased region" description="Acidic residues" evidence="8">
    <location>
        <begin position="33"/>
        <end position="43"/>
    </location>
</feature>
<feature type="region of interest" description="Disordered" evidence="8">
    <location>
        <begin position="1"/>
        <end position="43"/>
    </location>
</feature>
<accession>A0A8H5ED12</accession>
<dbReference type="Gene3D" id="1.20.1250.20">
    <property type="entry name" value="MFS general substrate transporter like domains"/>
    <property type="match status" value="1"/>
</dbReference>
<dbReference type="PROSITE" id="PS00463">
    <property type="entry name" value="ZN2_CY6_FUNGAL_1"/>
    <property type="match status" value="1"/>
</dbReference>
<dbReference type="Pfam" id="PF00172">
    <property type="entry name" value="Zn_clus"/>
    <property type="match status" value="1"/>
</dbReference>
<keyword evidence="4 9" id="KW-0472">Membrane</keyword>
<evidence type="ECO:0000256" key="3">
    <source>
        <dbReference type="ARBA" id="ARBA00022989"/>
    </source>
</evidence>
<dbReference type="GO" id="GO:0022857">
    <property type="term" value="F:transmembrane transporter activity"/>
    <property type="evidence" value="ECO:0007669"/>
    <property type="project" value="InterPro"/>
</dbReference>
<dbReference type="Gene3D" id="4.10.240.10">
    <property type="entry name" value="Zn(2)-C6 fungal-type DNA-binding domain"/>
    <property type="match status" value="1"/>
</dbReference>
<keyword evidence="3 9" id="KW-1133">Transmembrane helix</keyword>